<name>A0A445MKH1_ENSVE</name>
<dbReference type="Gene3D" id="1.25.10.10">
    <property type="entry name" value="Leucine-rich Repeat Variant"/>
    <property type="match status" value="1"/>
</dbReference>
<evidence type="ECO:0000313" key="2">
    <source>
        <dbReference type="EMBL" id="RZR74777.1"/>
    </source>
</evidence>
<protein>
    <submittedName>
        <fullName evidence="2">Uncharacterized protein</fullName>
    </submittedName>
</protein>
<feature type="region of interest" description="Disordered" evidence="1">
    <location>
        <begin position="28"/>
        <end position="49"/>
    </location>
</feature>
<dbReference type="EMBL" id="KV876384">
    <property type="protein sequence ID" value="RZR74777.1"/>
    <property type="molecule type" value="Genomic_DNA"/>
</dbReference>
<dbReference type="InterPro" id="IPR011989">
    <property type="entry name" value="ARM-like"/>
</dbReference>
<dbReference type="Proteomes" id="UP000290560">
    <property type="component" value="Unassembled WGS sequence"/>
</dbReference>
<sequence>MCRWRKEATIARWQRSVTAAKTAAAAANEAAAARKPGASGKRPGGASLKRAALRSSEALRPRLASLECLAEKPVISDDSNQLDSSLLDELLANIATLSSVYHKIPDAFVSRAKSATPRPDKDDSADGGEIGYSESPSNAVDGAAAPSSQATVSHAQTRQQAPATTAVSTPSPAVPDLLGDLMGLDNAIVPVDQPIIPSE</sequence>
<accession>A0A445MKH1</accession>
<evidence type="ECO:0000256" key="1">
    <source>
        <dbReference type="SAM" id="MobiDB-lite"/>
    </source>
</evidence>
<reference evidence="2" key="1">
    <citation type="journal article" date="2018" name="Data Brief">
        <title>Genome sequence data from 17 accessions of Ensete ventricosum, a staple food crop for millions in Ethiopia.</title>
        <authorList>
            <person name="Yemataw Z."/>
            <person name="Muzemil S."/>
            <person name="Ambachew D."/>
            <person name="Tripathi L."/>
            <person name="Tesfaye K."/>
            <person name="Chala A."/>
            <person name="Farbos A."/>
            <person name="O'Neill P."/>
            <person name="Moore K."/>
            <person name="Grant M."/>
            <person name="Studholme D.J."/>
        </authorList>
    </citation>
    <scope>NUCLEOTIDE SEQUENCE [LARGE SCALE GENOMIC DNA]</scope>
    <source>
        <tissue evidence="2">Leaf</tissue>
    </source>
</reference>
<proteinExistence type="predicted"/>
<feature type="compositionally biased region" description="Low complexity" evidence="1">
    <location>
        <begin position="155"/>
        <end position="166"/>
    </location>
</feature>
<gene>
    <name evidence="2" type="ORF">BHM03_00042965</name>
</gene>
<feature type="region of interest" description="Disordered" evidence="1">
    <location>
        <begin position="112"/>
        <end position="175"/>
    </location>
</feature>
<organism evidence="2">
    <name type="scientific">Ensete ventricosum</name>
    <name type="common">Abyssinian banana</name>
    <name type="synonym">Musa ensete</name>
    <dbReference type="NCBI Taxonomy" id="4639"/>
    <lineage>
        <taxon>Eukaryota</taxon>
        <taxon>Viridiplantae</taxon>
        <taxon>Streptophyta</taxon>
        <taxon>Embryophyta</taxon>
        <taxon>Tracheophyta</taxon>
        <taxon>Spermatophyta</taxon>
        <taxon>Magnoliopsida</taxon>
        <taxon>Liliopsida</taxon>
        <taxon>Zingiberales</taxon>
        <taxon>Musaceae</taxon>
        <taxon>Ensete</taxon>
    </lineage>
</organism>
<dbReference type="AlphaFoldDB" id="A0A445MKH1"/>